<evidence type="ECO:0000256" key="4">
    <source>
        <dbReference type="ARBA" id="ARBA00022801"/>
    </source>
</evidence>
<proteinExistence type="inferred from homology"/>
<dbReference type="EC" id="3.2.1.26" evidence="3"/>
<evidence type="ECO:0000256" key="5">
    <source>
        <dbReference type="ARBA" id="ARBA00023277"/>
    </source>
</evidence>
<accession>A0A2J0Q7X6</accession>
<dbReference type="GO" id="GO:0033926">
    <property type="term" value="F:endo-alpha-N-acetylgalactosaminidase activity"/>
    <property type="evidence" value="ECO:0007669"/>
    <property type="project" value="InterPro"/>
</dbReference>
<keyword evidence="4" id="KW-0378">Hydrolase</keyword>
<evidence type="ECO:0000256" key="2">
    <source>
        <dbReference type="ARBA" id="ARBA00007671"/>
    </source>
</evidence>
<dbReference type="InterPro" id="IPR024746">
    <property type="entry name" value="Glyco_hydro_100"/>
</dbReference>
<evidence type="ECO:0000313" key="7">
    <source>
        <dbReference type="EMBL" id="PJE51186.1"/>
    </source>
</evidence>
<dbReference type="GO" id="GO:0005975">
    <property type="term" value="P:carbohydrate metabolic process"/>
    <property type="evidence" value="ECO:0007669"/>
    <property type="project" value="InterPro"/>
</dbReference>
<dbReference type="PANTHER" id="PTHR34987">
    <property type="entry name" value="C, PUTATIVE (AFU_ORTHOLOGUE AFUA_3G02880)-RELATED"/>
    <property type="match status" value="1"/>
</dbReference>
<gene>
    <name evidence="7" type="ORF">COV29_02845</name>
</gene>
<dbReference type="Proteomes" id="UP000228496">
    <property type="component" value="Unassembled WGS sequence"/>
</dbReference>
<reference evidence="7 8" key="1">
    <citation type="submission" date="2017-09" db="EMBL/GenBank/DDBJ databases">
        <title>Depth-based differentiation of microbial function through sediment-hosted aquifers and enrichment of novel symbionts in the deep terrestrial subsurface.</title>
        <authorList>
            <person name="Probst A.J."/>
            <person name="Ladd B."/>
            <person name="Jarett J.K."/>
            <person name="Geller-Mcgrath D.E."/>
            <person name="Sieber C.M."/>
            <person name="Emerson J.B."/>
            <person name="Anantharaman K."/>
            <person name="Thomas B.C."/>
            <person name="Malmstrom R."/>
            <person name="Stieglmeier M."/>
            <person name="Klingl A."/>
            <person name="Woyke T."/>
            <person name="Ryan C.M."/>
            <person name="Banfield J.F."/>
        </authorList>
    </citation>
    <scope>NUCLEOTIDE SEQUENCE [LARGE SCALE GENOMIC DNA]</scope>
    <source>
        <strain evidence="7">CG10_big_fil_rev_8_21_14_0_10_36_16</strain>
    </source>
</reference>
<dbReference type="EMBL" id="PCXQ01000004">
    <property type="protein sequence ID" value="PJE51186.1"/>
    <property type="molecule type" value="Genomic_DNA"/>
</dbReference>
<organism evidence="7 8">
    <name type="scientific">Candidatus Yanofskybacteria bacterium CG10_big_fil_rev_8_21_14_0_10_36_16</name>
    <dbReference type="NCBI Taxonomy" id="1975096"/>
    <lineage>
        <taxon>Bacteria</taxon>
        <taxon>Candidatus Yanofskyibacteriota</taxon>
    </lineage>
</organism>
<comment type="catalytic activity">
    <reaction evidence="1">
        <text>Hydrolysis of terminal non-reducing beta-D-fructofuranoside residues in beta-D-fructofuranosides.</text>
        <dbReference type="EC" id="3.2.1.26"/>
    </reaction>
</comment>
<dbReference type="InterPro" id="IPR008928">
    <property type="entry name" value="6-hairpin_glycosidase_sf"/>
</dbReference>
<sequence>MNSIVDTTYDKALRAVESCIRDVGFWASGLPGGYESIWARDSMITSLGASTVGSESENTESFQKIRKKFKEAFKKSIETLSEHQTELGQIPNNVGSWNEERQSDITYNTIDSNLLYIIGHNTYVKAYNDNTLLQKYDRNIKKALLWLQYQDPNEDKLLVQLPTTDWQDAFPHKYGHTINTQALYYGVLKILNKNREAEHIKQVVNGETKKYLSLYDEEKGFYLPFAWKTHGPEYREQGNWFDTLGNLLAIITGLATPKITNEILDYIKKEEIAKPFPCRSVHPPIKPGDEFWFDYYKASDAGEPYAYLNGGVWPYIGGFYVAALVKAGRQEEAEKELENLAKANMLPQKKSDGTIEKHGFHEWIHGQTGKPGPNSNTYQGWSCGMYLFAYECIKRKEVPYF</sequence>
<evidence type="ECO:0000313" key="8">
    <source>
        <dbReference type="Proteomes" id="UP000228496"/>
    </source>
</evidence>
<dbReference type="PANTHER" id="PTHR34987:SF4">
    <property type="entry name" value="ALPHA-L-RHAMNOSIDASE C-TERMINAL DOMAIN-CONTAINING PROTEIN"/>
    <property type="match status" value="1"/>
</dbReference>
<comment type="similarity">
    <text evidence="2">Belongs to the glycosyl hydrolase 100 family.</text>
</comment>
<dbReference type="AlphaFoldDB" id="A0A2J0Q7X6"/>
<name>A0A2J0Q7X6_9BACT</name>
<protein>
    <recommendedName>
        <fullName evidence="3">beta-fructofuranosidase</fullName>
        <ecNumber evidence="3">3.2.1.26</ecNumber>
    </recommendedName>
</protein>
<keyword evidence="6" id="KW-0326">Glycosidase</keyword>
<dbReference type="SUPFAM" id="SSF48208">
    <property type="entry name" value="Six-hairpin glycosidases"/>
    <property type="match status" value="1"/>
</dbReference>
<evidence type="ECO:0000256" key="1">
    <source>
        <dbReference type="ARBA" id="ARBA00000094"/>
    </source>
</evidence>
<evidence type="ECO:0000256" key="3">
    <source>
        <dbReference type="ARBA" id="ARBA00012758"/>
    </source>
</evidence>
<dbReference type="Gene3D" id="1.50.10.10">
    <property type="match status" value="1"/>
</dbReference>
<dbReference type="Pfam" id="PF12899">
    <property type="entry name" value="Glyco_hydro_100"/>
    <property type="match status" value="1"/>
</dbReference>
<dbReference type="GO" id="GO:0004564">
    <property type="term" value="F:beta-fructofuranosidase activity"/>
    <property type="evidence" value="ECO:0007669"/>
    <property type="project" value="UniProtKB-EC"/>
</dbReference>
<evidence type="ECO:0000256" key="6">
    <source>
        <dbReference type="ARBA" id="ARBA00023295"/>
    </source>
</evidence>
<comment type="caution">
    <text evidence="7">The sequence shown here is derived from an EMBL/GenBank/DDBJ whole genome shotgun (WGS) entry which is preliminary data.</text>
</comment>
<dbReference type="InterPro" id="IPR012341">
    <property type="entry name" value="6hp_glycosidase-like_sf"/>
</dbReference>
<keyword evidence="5" id="KW-0119">Carbohydrate metabolism</keyword>